<dbReference type="InterPro" id="IPR000620">
    <property type="entry name" value="EamA_dom"/>
</dbReference>
<gene>
    <name evidence="3" type="ORF">CKF58_02220</name>
</gene>
<feature type="transmembrane region" description="Helical" evidence="1">
    <location>
        <begin position="186"/>
        <end position="207"/>
    </location>
</feature>
<reference evidence="3 4" key="1">
    <citation type="submission" date="2017-08" db="EMBL/GenBank/DDBJ databases">
        <title>Reclassification of Bisgaard taxon 37 and 44.</title>
        <authorList>
            <person name="Christensen H."/>
        </authorList>
    </citation>
    <scope>NUCLEOTIDE SEQUENCE [LARGE SCALE GENOMIC DNA]</scope>
    <source>
        <strain evidence="3 4">111</strain>
    </source>
</reference>
<accession>A0A3A1YPJ0</accession>
<feature type="transmembrane region" description="Helical" evidence="1">
    <location>
        <begin position="100"/>
        <end position="133"/>
    </location>
</feature>
<keyword evidence="1" id="KW-0812">Transmembrane</keyword>
<feature type="transmembrane region" description="Helical" evidence="1">
    <location>
        <begin position="31"/>
        <end position="50"/>
    </location>
</feature>
<protein>
    <recommendedName>
        <fullName evidence="2">EamA domain-containing protein</fullName>
    </recommendedName>
</protein>
<dbReference type="SUPFAM" id="SSF103481">
    <property type="entry name" value="Multidrug resistance efflux transporter EmrE"/>
    <property type="match status" value="1"/>
</dbReference>
<evidence type="ECO:0000256" key="1">
    <source>
        <dbReference type="SAM" id="Phobius"/>
    </source>
</evidence>
<feature type="domain" description="EamA" evidence="2">
    <location>
        <begin position="162"/>
        <end position="290"/>
    </location>
</feature>
<dbReference type="AlphaFoldDB" id="A0A3A1YPJ0"/>
<dbReference type="Proteomes" id="UP000265916">
    <property type="component" value="Unassembled WGS sequence"/>
</dbReference>
<dbReference type="OrthoDB" id="1524053at2"/>
<evidence type="ECO:0000313" key="4">
    <source>
        <dbReference type="Proteomes" id="UP000265916"/>
    </source>
</evidence>
<evidence type="ECO:0000313" key="3">
    <source>
        <dbReference type="EMBL" id="RIY39461.1"/>
    </source>
</evidence>
<feature type="transmembrane region" description="Helical" evidence="1">
    <location>
        <begin position="159"/>
        <end position="180"/>
    </location>
</feature>
<dbReference type="Pfam" id="PF00892">
    <property type="entry name" value="EamA"/>
    <property type="match status" value="1"/>
</dbReference>
<comment type="caution">
    <text evidence="3">The sequence shown here is derived from an EMBL/GenBank/DDBJ whole genome shotgun (WGS) entry which is preliminary data.</text>
</comment>
<organism evidence="3 4">
    <name type="scientific">Psittacicella hinzii</name>
    <dbReference type="NCBI Taxonomy" id="2028575"/>
    <lineage>
        <taxon>Bacteria</taxon>
        <taxon>Pseudomonadati</taxon>
        <taxon>Pseudomonadota</taxon>
        <taxon>Gammaproteobacteria</taxon>
        <taxon>Pasteurellales</taxon>
        <taxon>Psittacicellaceae</taxon>
        <taxon>Psittacicella</taxon>
    </lineage>
</organism>
<dbReference type="RefSeq" id="WP_119530415.1">
    <property type="nucleotide sequence ID" value="NZ_JBHSSP010000006.1"/>
</dbReference>
<keyword evidence="1" id="KW-0472">Membrane</keyword>
<evidence type="ECO:0000259" key="2">
    <source>
        <dbReference type="Pfam" id="PF00892"/>
    </source>
</evidence>
<proteinExistence type="predicted"/>
<dbReference type="InterPro" id="IPR037185">
    <property type="entry name" value="EmrE-like"/>
</dbReference>
<dbReference type="EMBL" id="NRJG01000032">
    <property type="protein sequence ID" value="RIY39461.1"/>
    <property type="molecule type" value="Genomic_DNA"/>
</dbReference>
<sequence length="305" mass="33829">MLYLLFSVCASVTVSILLKLVRNTNISLPQIIFWNYPVAALLAYFIAGSGQIDFQVYLANNSWILLALLGILFPSVFIFMGKAAQNVGIVKADIAQRLSLIFGVSAAFLLFNDVFTPVKGAAIVISFLAIFCLMDKGKAHSYRGLSLDLHRQQYAQSRYTWLWILLVWVGYGVIDILLKYMAVKNFINTLVAIFIVAAILMFIYLLFSRARFNLASLITGAILGCLNFTNIYFYLQAHRAMANQTALVMTTMNLGVVVLATILGTMFLRERVSKVNILGILLAIVAIITLGYGDQILAQLLQADN</sequence>
<feature type="transmembrane region" description="Helical" evidence="1">
    <location>
        <begin position="62"/>
        <end position="80"/>
    </location>
</feature>
<feature type="transmembrane region" description="Helical" evidence="1">
    <location>
        <begin position="247"/>
        <end position="268"/>
    </location>
</feature>
<feature type="transmembrane region" description="Helical" evidence="1">
    <location>
        <begin position="214"/>
        <end position="235"/>
    </location>
</feature>
<keyword evidence="1" id="KW-1133">Transmembrane helix</keyword>
<keyword evidence="4" id="KW-1185">Reference proteome</keyword>
<dbReference type="GO" id="GO:0016020">
    <property type="term" value="C:membrane"/>
    <property type="evidence" value="ECO:0007669"/>
    <property type="project" value="InterPro"/>
</dbReference>
<name>A0A3A1YPJ0_9GAMM</name>
<feature type="transmembrane region" description="Helical" evidence="1">
    <location>
        <begin position="275"/>
        <end position="293"/>
    </location>
</feature>